<evidence type="ECO:0000256" key="1">
    <source>
        <dbReference type="ARBA" id="ARBA00022670"/>
    </source>
</evidence>
<dbReference type="InterPro" id="IPR000859">
    <property type="entry name" value="CUB_dom"/>
</dbReference>
<dbReference type="InterPro" id="IPR036383">
    <property type="entry name" value="TSP1_rpt_sf"/>
</dbReference>
<dbReference type="InterPro" id="IPR001506">
    <property type="entry name" value="Peptidase_M12A"/>
</dbReference>
<dbReference type="InterPro" id="IPR035976">
    <property type="entry name" value="Sushi/SCR/CCP_sf"/>
</dbReference>
<dbReference type="SUPFAM" id="SSF82895">
    <property type="entry name" value="TSP-1 type 1 repeat"/>
    <property type="match status" value="1"/>
</dbReference>
<dbReference type="InterPro" id="IPR000998">
    <property type="entry name" value="MAM_dom"/>
</dbReference>
<feature type="binding site" evidence="11">
    <location>
        <position position="173"/>
    </location>
    <ligand>
        <name>Zn(2+)</name>
        <dbReference type="ChEBI" id="CHEBI:29105"/>
        <note>catalytic</note>
    </ligand>
</feature>
<evidence type="ECO:0000259" key="17">
    <source>
        <dbReference type="PROSITE" id="PS51864"/>
    </source>
</evidence>
<dbReference type="Pfam" id="PF01400">
    <property type="entry name" value="Astacin"/>
    <property type="match status" value="1"/>
</dbReference>
<feature type="domain" description="MAM" evidence="15">
    <location>
        <begin position="809"/>
        <end position="956"/>
    </location>
</feature>
<keyword evidence="6 11" id="KW-0482">Metalloprotease</keyword>
<proteinExistence type="predicted"/>
<keyword evidence="2 11" id="KW-0479">Metal-binding</keyword>
<dbReference type="PANTHER" id="PTHR10127">
    <property type="entry name" value="DISCOIDIN, CUB, EGF, LAMININ , AND ZINC METALLOPROTEASE DOMAIN CONTAINING"/>
    <property type="match status" value="1"/>
</dbReference>
<evidence type="ECO:0000256" key="3">
    <source>
        <dbReference type="ARBA" id="ARBA00022729"/>
    </source>
</evidence>
<dbReference type="Gene3D" id="2.10.70.10">
    <property type="entry name" value="Complement Module, domain 1"/>
    <property type="match status" value="1"/>
</dbReference>
<feature type="active site" evidence="11">
    <location>
        <position position="174"/>
    </location>
</feature>
<dbReference type="FunFam" id="2.20.100.10:FF:000001">
    <property type="entry name" value="semaphorin-5A isoform X1"/>
    <property type="match status" value="1"/>
</dbReference>
<dbReference type="Gene3D" id="2.60.120.290">
    <property type="entry name" value="Spermadhesin, CUB domain"/>
    <property type="match status" value="1"/>
</dbReference>
<dbReference type="AlphaFoldDB" id="A0A8B6DEY0"/>
<evidence type="ECO:0000259" key="16">
    <source>
        <dbReference type="PROSITE" id="PS50923"/>
    </source>
</evidence>
<feature type="compositionally biased region" description="Low complexity" evidence="13">
    <location>
        <begin position="341"/>
        <end position="369"/>
    </location>
</feature>
<keyword evidence="7" id="KW-0865">Zymogen</keyword>
<dbReference type="PANTHER" id="PTHR10127:SF780">
    <property type="entry name" value="METALLOENDOPEPTIDASE"/>
    <property type="match status" value="1"/>
</dbReference>
<dbReference type="InterPro" id="IPR024079">
    <property type="entry name" value="MetalloPept_cat_dom_sf"/>
</dbReference>
<feature type="compositionally biased region" description="Low complexity" evidence="13">
    <location>
        <begin position="297"/>
        <end position="307"/>
    </location>
</feature>
<evidence type="ECO:0000256" key="8">
    <source>
        <dbReference type="ARBA" id="ARBA00023157"/>
    </source>
</evidence>
<dbReference type="Pfam" id="PF00090">
    <property type="entry name" value="TSP_1"/>
    <property type="match status" value="1"/>
</dbReference>
<dbReference type="EMBL" id="UYJE01003305">
    <property type="protein sequence ID" value="VDI18214.1"/>
    <property type="molecule type" value="Genomic_DNA"/>
</dbReference>
<evidence type="ECO:0000256" key="4">
    <source>
        <dbReference type="ARBA" id="ARBA00022801"/>
    </source>
</evidence>
<evidence type="ECO:0000313" key="18">
    <source>
        <dbReference type="EMBL" id="VDI18214.1"/>
    </source>
</evidence>
<dbReference type="PROSITE" id="PS01180">
    <property type="entry name" value="CUB"/>
    <property type="match status" value="1"/>
</dbReference>
<evidence type="ECO:0000256" key="7">
    <source>
        <dbReference type="ARBA" id="ARBA00023145"/>
    </source>
</evidence>
<evidence type="ECO:0000256" key="10">
    <source>
        <dbReference type="PROSITE-ProRule" id="PRU00302"/>
    </source>
</evidence>
<sequence>MNFANLISGFCIICGISLQVTDSRLSRNSTLDNYLQHKLQSITRWLDSRKDSTIFDYIYQVNYGMGLNLYQGDIKGYNPRHRTAVRDQTYLWNTRVIPYSFDSSFAPDARQDVLKAISQYHDKTCLRFIPRTDQYDYIVFKHISGCYSNIGRQGGPQDISLMSPCLRMGTAIHEMMHALGFWHEQSRPDRDSWVKVIFANIEKGKAFNFDKLSVDEVDTLGVQYDYGSIMHYSKYSFSKNGNPTIQPIRNTNAEIGQRDGLSDLDIKRINTLYRCDISIPDQFLPTTSKPTLPPQTQPLATQPTTKQPTPPLPTKTTTQKPTTPLPTKPSTQQPTPPLPSKPTTQQQTQPTQTKLTTESKTPQTLQKTPTPQPTMKPTPTQQPPSPTTVKTTLVPTLQPTLSPTPRPTPGQIGWSSWSFYTPCDLQCQRKRYRFCFNLNSKYCPGTNSQTAVCGKPCKPASYLGCWKINLGNLSIPSIEGKYPDLTDNYQARTAAVRKCADVASVKGYTVFALFDFGMCLTGLNAVKAFSQYGPSTDCGYRGKGGSTGISVYSFQKDIDGQYGLWTDWGQCTRTCGGGEQYRYRQCNNPPPIGEGAPCKGPGQQLRPCNNELCSTDAKCGVKYYMGMPGTSGKIHLSNYDNYMTCDYKIETVDANTTISLAFSRIDIEYSRGCLYDIMTIYDGPDQLSTPIGEFCGSNRPIPFESSSNSLYLLFQSDATGTAGGYTIEYTINSRTRKACTQMQQPAHSVAIGTSNFVGDNVVFVCDPGYRMLGTSAVTCVDQKGFAVWSDRTPFCIRRFKRSAYMPVIEYCNFEGNLCGFQNGEDDDLDWDVERTLNLENKQVFYLKTTSAKTQAPGDKGKIRSKVYESSGETCVHFSYRLLGNDNTLIKLYIEDNHKEQQILLWTGTANEYELWTEHKTFVFINNEFRIVFEYIVGETVYSSAEIDNITVKEGPC</sequence>
<comment type="caution">
    <text evidence="18">The sequence shown here is derived from an EMBL/GenBank/DDBJ whole genome shotgun (WGS) entry which is preliminary data.</text>
</comment>
<dbReference type="Gene3D" id="2.20.100.10">
    <property type="entry name" value="Thrombospondin type-1 (TSP1) repeat"/>
    <property type="match status" value="1"/>
</dbReference>
<dbReference type="InterPro" id="IPR034035">
    <property type="entry name" value="Astacin-like_dom"/>
</dbReference>
<evidence type="ECO:0000256" key="12">
    <source>
        <dbReference type="RuleBase" id="RU361183"/>
    </source>
</evidence>
<dbReference type="GO" id="GO:0016020">
    <property type="term" value="C:membrane"/>
    <property type="evidence" value="ECO:0007669"/>
    <property type="project" value="InterPro"/>
</dbReference>
<dbReference type="InterPro" id="IPR035914">
    <property type="entry name" value="Sperma_CUB_dom_sf"/>
</dbReference>
<keyword evidence="10" id="KW-0768">Sushi</keyword>
<dbReference type="SUPFAM" id="SSF57535">
    <property type="entry name" value="Complement control module/SCR domain"/>
    <property type="match status" value="1"/>
</dbReference>
<dbReference type="PROSITE" id="PS50923">
    <property type="entry name" value="SUSHI"/>
    <property type="match status" value="1"/>
</dbReference>
<accession>A0A8B6DEY0</accession>
<dbReference type="OrthoDB" id="291007at2759"/>
<dbReference type="SMART" id="SM00235">
    <property type="entry name" value="ZnMc"/>
    <property type="match status" value="1"/>
</dbReference>
<dbReference type="Pfam" id="PF00084">
    <property type="entry name" value="Sushi"/>
    <property type="match status" value="1"/>
</dbReference>
<evidence type="ECO:0000259" key="14">
    <source>
        <dbReference type="PROSITE" id="PS01180"/>
    </source>
</evidence>
<dbReference type="SMART" id="SM00137">
    <property type="entry name" value="MAM"/>
    <property type="match status" value="1"/>
</dbReference>
<dbReference type="CDD" id="cd04280">
    <property type="entry name" value="ZnMc_astacin_like"/>
    <property type="match status" value="1"/>
</dbReference>
<dbReference type="GO" id="GO:0008270">
    <property type="term" value="F:zinc ion binding"/>
    <property type="evidence" value="ECO:0007669"/>
    <property type="project" value="UniProtKB-UniRule"/>
</dbReference>
<evidence type="ECO:0000256" key="5">
    <source>
        <dbReference type="ARBA" id="ARBA00022833"/>
    </source>
</evidence>
<feature type="domain" description="Peptidase M12A" evidence="17">
    <location>
        <begin position="83"/>
        <end position="276"/>
    </location>
</feature>
<feature type="region of interest" description="Disordered" evidence="13">
    <location>
        <begin position="283"/>
        <end position="391"/>
    </location>
</feature>
<feature type="domain" description="Sushi" evidence="16">
    <location>
        <begin position="737"/>
        <end position="797"/>
    </location>
</feature>
<dbReference type="SUPFAM" id="SSF49854">
    <property type="entry name" value="Spermadhesin, CUB domain"/>
    <property type="match status" value="1"/>
</dbReference>
<keyword evidence="5 11" id="KW-0862">Zinc</keyword>
<keyword evidence="9" id="KW-0325">Glycoprotein</keyword>
<dbReference type="SMART" id="SM00042">
    <property type="entry name" value="CUB"/>
    <property type="match status" value="1"/>
</dbReference>
<feature type="domain" description="CUB" evidence="14">
    <location>
        <begin position="619"/>
        <end position="732"/>
    </location>
</feature>
<keyword evidence="19" id="KW-1185">Reference proteome</keyword>
<dbReference type="Gene3D" id="2.60.120.200">
    <property type="match status" value="1"/>
</dbReference>
<dbReference type="SUPFAM" id="SSF55486">
    <property type="entry name" value="Metalloproteases ('zincins'), catalytic domain"/>
    <property type="match status" value="1"/>
</dbReference>
<evidence type="ECO:0000313" key="19">
    <source>
        <dbReference type="Proteomes" id="UP000596742"/>
    </source>
</evidence>
<comment type="caution">
    <text evidence="10">Lacks conserved residue(s) required for the propagation of feature annotation.</text>
</comment>
<dbReference type="GO" id="GO:0004222">
    <property type="term" value="F:metalloendopeptidase activity"/>
    <property type="evidence" value="ECO:0007669"/>
    <property type="project" value="UniProtKB-UniRule"/>
</dbReference>
<dbReference type="SUPFAM" id="SSF49899">
    <property type="entry name" value="Concanavalin A-like lectins/glucanases"/>
    <property type="match status" value="1"/>
</dbReference>
<keyword evidence="4 11" id="KW-0378">Hydrolase</keyword>
<dbReference type="Gene3D" id="3.40.390.10">
    <property type="entry name" value="Collagenase (Catalytic Domain)"/>
    <property type="match status" value="1"/>
</dbReference>
<name>A0A8B6DEY0_MYTGA</name>
<dbReference type="CDD" id="cd00033">
    <property type="entry name" value="CCP"/>
    <property type="match status" value="1"/>
</dbReference>
<dbReference type="PROSITE" id="PS50092">
    <property type="entry name" value="TSP1"/>
    <property type="match status" value="2"/>
</dbReference>
<dbReference type="FunFam" id="3.40.390.10:FF:000015">
    <property type="entry name" value="Meprin A subunit"/>
    <property type="match status" value="1"/>
</dbReference>
<dbReference type="CDD" id="cd00041">
    <property type="entry name" value="CUB"/>
    <property type="match status" value="1"/>
</dbReference>
<dbReference type="Pfam" id="PF00629">
    <property type="entry name" value="MAM"/>
    <property type="match status" value="1"/>
</dbReference>
<organism evidence="18 19">
    <name type="scientific">Mytilus galloprovincialis</name>
    <name type="common">Mediterranean mussel</name>
    <dbReference type="NCBI Taxonomy" id="29158"/>
    <lineage>
        <taxon>Eukaryota</taxon>
        <taxon>Metazoa</taxon>
        <taxon>Spiralia</taxon>
        <taxon>Lophotrochozoa</taxon>
        <taxon>Mollusca</taxon>
        <taxon>Bivalvia</taxon>
        <taxon>Autobranchia</taxon>
        <taxon>Pteriomorphia</taxon>
        <taxon>Mytilida</taxon>
        <taxon>Mytiloidea</taxon>
        <taxon>Mytilidae</taxon>
        <taxon>Mytilinae</taxon>
        <taxon>Mytilus</taxon>
    </lineage>
</organism>
<dbReference type="CDD" id="cd06263">
    <property type="entry name" value="MAM"/>
    <property type="match status" value="1"/>
</dbReference>
<dbReference type="FunFam" id="2.60.120.290:FF:000005">
    <property type="entry name" value="Procollagen C-endopeptidase enhancer 1"/>
    <property type="match status" value="1"/>
</dbReference>
<dbReference type="Pfam" id="PF00431">
    <property type="entry name" value="CUB"/>
    <property type="match status" value="1"/>
</dbReference>
<keyword evidence="3" id="KW-0732">Signal</keyword>
<evidence type="ECO:0000256" key="2">
    <source>
        <dbReference type="ARBA" id="ARBA00022723"/>
    </source>
</evidence>
<dbReference type="PRINTS" id="PR00480">
    <property type="entry name" value="ASTACIN"/>
</dbReference>
<feature type="binding site" evidence="11">
    <location>
        <position position="177"/>
    </location>
    <ligand>
        <name>Zn(2+)</name>
        <dbReference type="ChEBI" id="CHEBI:29105"/>
        <note>catalytic</note>
    </ligand>
</feature>
<feature type="compositionally biased region" description="Pro residues" evidence="13">
    <location>
        <begin position="370"/>
        <end position="386"/>
    </location>
</feature>
<dbReference type="GO" id="GO:0006508">
    <property type="term" value="P:proteolysis"/>
    <property type="evidence" value="ECO:0007669"/>
    <property type="project" value="UniProtKB-KW"/>
</dbReference>
<protein>
    <recommendedName>
        <fullName evidence="12">Metalloendopeptidase</fullName>
        <ecNumber evidence="12">3.4.24.-</ecNumber>
    </recommendedName>
</protein>
<gene>
    <name evidence="18" type="ORF">MGAL_10B064120</name>
</gene>
<dbReference type="PROSITE" id="PS50060">
    <property type="entry name" value="MAM_2"/>
    <property type="match status" value="1"/>
</dbReference>
<evidence type="ECO:0000256" key="11">
    <source>
        <dbReference type="PROSITE-ProRule" id="PRU01211"/>
    </source>
</evidence>
<dbReference type="EC" id="3.4.24.-" evidence="12"/>
<dbReference type="SMART" id="SM00209">
    <property type="entry name" value="TSP1"/>
    <property type="match status" value="2"/>
</dbReference>
<evidence type="ECO:0000256" key="6">
    <source>
        <dbReference type="ARBA" id="ARBA00023049"/>
    </source>
</evidence>
<evidence type="ECO:0000256" key="13">
    <source>
        <dbReference type="SAM" id="MobiDB-lite"/>
    </source>
</evidence>
<dbReference type="InterPro" id="IPR006026">
    <property type="entry name" value="Peptidase_Metallo"/>
</dbReference>
<dbReference type="InterPro" id="IPR000436">
    <property type="entry name" value="Sushi_SCR_CCP_dom"/>
</dbReference>
<keyword evidence="8" id="KW-1015">Disulfide bond</keyword>
<evidence type="ECO:0000256" key="9">
    <source>
        <dbReference type="ARBA" id="ARBA00023180"/>
    </source>
</evidence>
<dbReference type="SMART" id="SM00032">
    <property type="entry name" value="CCP"/>
    <property type="match status" value="1"/>
</dbReference>
<evidence type="ECO:0000259" key="15">
    <source>
        <dbReference type="PROSITE" id="PS50060"/>
    </source>
</evidence>
<keyword evidence="1 11" id="KW-0645">Protease</keyword>
<reference evidence="18" key="1">
    <citation type="submission" date="2018-11" db="EMBL/GenBank/DDBJ databases">
        <authorList>
            <person name="Alioto T."/>
            <person name="Alioto T."/>
        </authorList>
    </citation>
    <scope>NUCLEOTIDE SEQUENCE</scope>
</reference>
<feature type="binding site" evidence="11">
    <location>
        <position position="183"/>
    </location>
    <ligand>
        <name>Zn(2+)</name>
        <dbReference type="ChEBI" id="CHEBI:29105"/>
        <note>catalytic</note>
    </ligand>
</feature>
<comment type="cofactor">
    <cofactor evidence="11 12">
        <name>Zn(2+)</name>
        <dbReference type="ChEBI" id="CHEBI:29105"/>
    </cofactor>
    <text evidence="11 12">Binds 1 zinc ion per subunit.</text>
</comment>
<dbReference type="PROSITE" id="PS51864">
    <property type="entry name" value="ASTACIN"/>
    <property type="match status" value="1"/>
</dbReference>
<dbReference type="InterPro" id="IPR013320">
    <property type="entry name" value="ConA-like_dom_sf"/>
</dbReference>
<dbReference type="InterPro" id="IPR000884">
    <property type="entry name" value="TSP1_rpt"/>
</dbReference>
<dbReference type="Proteomes" id="UP000596742">
    <property type="component" value="Unassembled WGS sequence"/>
</dbReference>